<protein>
    <recommendedName>
        <fullName evidence="4">Integral membrane protein</fullName>
    </recommendedName>
</protein>
<dbReference type="AlphaFoldDB" id="A0A8J4A948"/>
<feature type="transmembrane region" description="Helical" evidence="1">
    <location>
        <begin position="24"/>
        <end position="44"/>
    </location>
</feature>
<evidence type="ECO:0000313" key="2">
    <source>
        <dbReference type="EMBL" id="GIL26533.1"/>
    </source>
</evidence>
<evidence type="ECO:0000313" key="3">
    <source>
        <dbReference type="Proteomes" id="UP000614996"/>
    </source>
</evidence>
<proteinExistence type="predicted"/>
<feature type="transmembrane region" description="Helical" evidence="1">
    <location>
        <begin position="234"/>
        <end position="254"/>
    </location>
</feature>
<name>A0A8J4A948_9ACTN</name>
<keyword evidence="3" id="KW-1185">Reference proteome</keyword>
<sequence>MASVSTPLRGPDTLAPPGRDRAPVVVYATLGILLLALLTVTSTYGEWVSDSWIHAGTLVEVARHPLHPVEPLTGEHVPFAYFSPWAMSLGWLMHLTGWSVWVVLTLAGLIGTALMLLCWYRLVRALTPARWAPVLALPLLLLLWGTGAWFWSGFPVLGSLSVGFVWPSVFAAACWFETWRTALRVDRVGRVHLIAVFLVLPGLMLLVHPFTAVIAAVSVLITLAGRLRRGSTAVPVAAAAAVASGLLALAWPWISLPAMIGDQAGFDTIHHALYRQPMMKWALLPLIVPALVVRVVRDRKDPLFWTAVVCAAGCAAGGLTGSWSLARLGPGVALPGQAALAVLLAEGWQHRAALRRWRPTALRRWRRAGFALLAVLSCVALVVGGYANAWALARAVPGEARRARAEAATDAQARYPQLGWIAGRVHAGDTAVSNFWWSRRELPAYGLRSVRTQWPSPAVPDEARRAADEDRILGWRPATRAQRTALLSRYRVRWIVWHPTARTPMWPFPGARLVGCGPDGTALLRVDPQQPTRPRACR</sequence>
<feature type="transmembrane region" description="Helical" evidence="1">
    <location>
        <begin position="98"/>
        <end position="119"/>
    </location>
</feature>
<reference evidence="3" key="1">
    <citation type="journal article" date="2021" name="Int. J. Syst. Evol. Microbiol.">
        <title>Actinocatenispora comari sp. nov., an endophytic actinomycete isolated from aerial parts of Comarum salesowianum.</title>
        <authorList>
            <person name="Oyunbileg N."/>
            <person name="Iizaka Y."/>
            <person name="Hamada M."/>
            <person name="Davaapurev B.O."/>
            <person name="Fukumoto A."/>
            <person name="Tsetseg B."/>
            <person name="Kato F."/>
            <person name="Tamura T."/>
            <person name="Batkhuu J."/>
            <person name="Anzai Y."/>
        </authorList>
    </citation>
    <scope>NUCLEOTIDE SEQUENCE [LARGE SCALE GENOMIC DNA]</scope>
    <source>
        <strain evidence="3">NUM-2625</strain>
    </source>
</reference>
<feature type="transmembrane region" description="Helical" evidence="1">
    <location>
        <begin position="131"/>
        <end position="151"/>
    </location>
</feature>
<dbReference type="Proteomes" id="UP000614996">
    <property type="component" value="Unassembled WGS sequence"/>
</dbReference>
<feature type="transmembrane region" description="Helical" evidence="1">
    <location>
        <begin position="278"/>
        <end position="296"/>
    </location>
</feature>
<feature type="transmembrane region" description="Helical" evidence="1">
    <location>
        <begin position="370"/>
        <end position="393"/>
    </location>
</feature>
<organism evidence="2 3">
    <name type="scientific">Actinocatenispora comari</name>
    <dbReference type="NCBI Taxonomy" id="2807577"/>
    <lineage>
        <taxon>Bacteria</taxon>
        <taxon>Bacillati</taxon>
        <taxon>Actinomycetota</taxon>
        <taxon>Actinomycetes</taxon>
        <taxon>Micromonosporales</taxon>
        <taxon>Micromonosporaceae</taxon>
        <taxon>Actinocatenispora</taxon>
    </lineage>
</organism>
<accession>A0A8J4A948</accession>
<evidence type="ECO:0008006" key="4">
    <source>
        <dbReference type="Google" id="ProtNLM"/>
    </source>
</evidence>
<keyword evidence="1" id="KW-1133">Transmembrane helix</keyword>
<feature type="transmembrane region" description="Helical" evidence="1">
    <location>
        <begin position="332"/>
        <end position="349"/>
    </location>
</feature>
<keyword evidence="1" id="KW-0472">Membrane</keyword>
<feature type="transmembrane region" description="Helical" evidence="1">
    <location>
        <begin position="157"/>
        <end position="176"/>
    </location>
</feature>
<dbReference type="EMBL" id="BOPO01000024">
    <property type="protein sequence ID" value="GIL26533.1"/>
    <property type="molecule type" value="Genomic_DNA"/>
</dbReference>
<feature type="transmembrane region" description="Helical" evidence="1">
    <location>
        <begin position="210"/>
        <end position="227"/>
    </location>
</feature>
<gene>
    <name evidence="2" type="ORF">NUM_17870</name>
</gene>
<dbReference type="RefSeq" id="WP_207124321.1">
    <property type="nucleotide sequence ID" value="NZ_BOPO01000024.1"/>
</dbReference>
<evidence type="ECO:0000256" key="1">
    <source>
        <dbReference type="SAM" id="Phobius"/>
    </source>
</evidence>
<comment type="caution">
    <text evidence="2">The sequence shown here is derived from an EMBL/GenBank/DDBJ whole genome shotgun (WGS) entry which is preliminary data.</text>
</comment>
<feature type="transmembrane region" description="Helical" evidence="1">
    <location>
        <begin position="303"/>
        <end position="326"/>
    </location>
</feature>
<keyword evidence="1" id="KW-0812">Transmembrane</keyword>
<feature type="transmembrane region" description="Helical" evidence="1">
    <location>
        <begin position="188"/>
        <end position="204"/>
    </location>
</feature>